<keyword evidence="3" id="KW-0969">Cilium</keyword>
<accession>A0ABW7FV43</accession>
<feature type="region of interest" description="Disordered" evidence="1">
    <location>
        <begin position="425"/>
        <end position="468"/>
    </location>
</feature>
<feature type="compositionally biased region" description="Low complexity" evidence="1">
    <location>
        <begin position="109"/>
        <end position="119"/>
    </location>
</feature>
<protein>
    <submittedName>
        <fullName evidence="3">Flagellar hook-length control protein FliK</fullName>
    </submittedName>
</protein>
<dbReference type="Proteomes" id="UP001606099">
    <property type="component" value="Unassembled WGS sequence"/>
</dbReference>
<reference evidence="3 4" key="1">
    <citation type="submission" date="2024-08" db="EMBL/GenBank/DDBJ databases">
        <authorList>
            <person name="Lu H."/>
        </authorList>
    </citation>
    <scope>NUCLEOTIDE SEQUENCE [LARGE SCALE GENOMIC DNA]</scope>
    <source>
        <strain evidence="3 4">BYS180W</strain>
    </source>
</reference>
<sequence length="479" mass="49530">MNTLFTRVNGGSTAGAGLPSGNGAASSAGDSGFSQLLQQAQPQSQPPNRTDPRGRWSGPEPFPPEGVKSHFNQPLPPPTPQAQPHAQTQTAQATKDNVATAEQEKVLTQRRLQQRQNAAPPRPANPAAHGQNKGTRSEQAESGLTTGANAELAELAEVAKRTCRKPPADTAAETAANAAAQANTSATPQQVTPELAQELRLRSAAQDGSEPMGEDTREITSALADSSEAPATSTAARGRHAAERRETANSNAAAGSSEPRDTPTQAHTAPGNAQRSEAPTALPEASTTASTTPSGNSSANSPAAGTSFEQYLTQQLQNAAPSNTSSNTTTAPSTQYTLQQPLHSEHFGGELAGRLSVMVQNGVEQAQLMLNPAEMGPVQVHIVVDGQQAQVNFVAEQFATREVLQASLPELAAALNAQGLTLSGGGVFEQGRQNQSPPQAPAQPARATPGDSPGGVRNEAPSAPAAPWRSTRGVLDLYV</sequence>
<dbReference type="RefSeq" id="WP_394460218.1">
    <property type="nucleotide sequence ID" value="NZ_JBIGHZ010000003.1"/>
</dbReference>
<name>A0ABW7FV43_9BURK</name>
<evidence type="ECO:0000259" key="2">
    <source>
        <dbReference type="Pfam" id="PF02120"/>
    </source>
</evidence>
<dbReference type="InterPro" id="IPR052563">
    <property type="entry name" value="FliK"/>
</dbReference>
<proteinExistence type="predicted"/>
<dbReference type="Gene3D" id="3.30.750.140">
    <property type="match status" value="1"/>
</dbReference>
<dbReference type="Pfam" id="PF02120">
    <property type="entry name" value="Flg_hook"/>
    <property type="match status" value="1"/>
</dbReference>
<feature type="compositionally biased region" description="Low complexity" evidence="1">
    <location>
        <begin position="168"/>
        <end position="187"/>
    </location>
</feature>
<dbReference type="InterPro" id="IPR038610">
    <property type="entry name" value="FliK-like_C_sf"/>
</dbReference>
<feature type="compositionally biased region" description="Low complexity" evidence="1">
    <location>
        <begin position="277"/>
        <end position="304"/>
    </location>
</feature>
<keyword evidence="3" id="KW-0966">Cell projection</keyword>
<feature type="compositionally biased region" description="Low complexity" evidence="1">
    <location>
        <begin position="82"/>
        <end position="94"/>
    </location>
</feature>
<dbReference type="EMBL" id="JBIGHZ010000003">
    <property type="protein sequence ID" value="MFG6448187.1"/>
    <property type="molecule type" value="Genomic_DNA"/>
</dbReference>
<feature type="compositionally biased region" description="Polar residues" evidence="1">
    <location>
        <begin position="262"/>
        <end position="275"/>
    </location>
</feature>
<comment type="caution">
    <text evidence="3">The sequence shown here is derived from an EMBL/GenBank/DDBJ whole genome shotgun (WGS) entry which is preliminary data.</text>
</comment>
<feature type="compositionally biased region" description="Low complexity" evidence="1">
    <location>
        <begin position="433"/>
        <end position="447"/>
    </location>
</feature>
<evidence type="ECO:0000313" key="4">
    <source>
        <dbReference type="Proteomes" id="UP001606099"/>
    </source>
</evidence>
<keyword evidence="3" id="KW-0282">Flagellum</keyword>
<feature type="region of interest" description="Disordered" evidence="1">
    <location>
        <begin position="1"/>
        <end position="304"/>
    </location>
</feature>
<dbReference type="InterPro" id="IPR021136">
    <property type="entry name" value="Flagellar_hook_control-like_C"/>
</dbReference>
<keyword evidence="4" id="KW-1185">Reference proteome</keyword>
<feature type="compositionally biased region" description="Low complexity" evidence="1">
    <location>
        <begin position="21"/>
        <end position="47"/>
    </location>
</feature>
<dbReference type="CDD" id="cd17470">
    <property type="entry name" value="T3SS_Flik_C"/>
    <property type="match status" value="1"/>
</dbReference>
<dbReference type="PANTHER" id="PTHR37533:SF2">
    <property type="entry name" value="FLAGELLAR HOOK-LENGTH CONTROL PROTEIN"/>
    <property type="match status" value="1"/>
</dbReference>
<feature type="compositionally biased region" description="Polar residues" evidence="1">
    <location>
        <begin position="1"/>
        <end position="11"/>
    </location>
</feature>
<gene>
    <name evidence="3" type="ORF">ACG0Z6_07995</name>
</gene>
<dbReference type="PANTHER" id="PTHR37533">
    <property type="entry name" value="FLAGELLAR HOOK-LENGTH CONTROL PROTEIN"/>
    <property type="match status" value="1"/>
</dbReference>
<feature type="domain" description="Flagellar hook-length control protein-like C-terminal" evidence="2">
    <location>
        <begin position="354"/>
        <end position="435"/>
    </location>
</feature>
<evidence type="ECO:0000256" key="1">
    <source>
        <dbReference type="SAM" id="MobiDB-lite"/>
    </source>
</evidence>
<evidence type="ECO:0000313" key="3">
    <source>
        <dbReference type="EMBL" id="MFG6448187.1"/>
    </source>
</evidence>
<organism evidence="3 4">
    <name type="scientific">Roseateles rivi</name>
    <dbReference type="NCBI Taxonomy" id="3299028"/>
    <lineage>
        <taxon>Bacteria</taxon>
        <taxon>Pseudomonadati</taxon>
        <taxon>Pseudomonadota</taxon>
        <taxon>Betaproteobacteria</taxon>
        <taxon>Burkholderiales</taxon>
        <taxon>Sphaerotilaceae</taxon>
        <taxon>Roseateles</taxon>
    </lineage>
</organism>